<organism evidence="1 2">
    <name type="scientific">Vitrella brassicaformis (strain CCMP3155)</name>
    <dbReference type="NCBI Taxonomy" id="1169540"/>
    <lineage>
        <taxon>Eukaryota</taxon>
        <taxon>Sar</taxon>
        <taxon>Alveolata</taxon>
        <taxon>Colpodellida</taxon>
        <taxon>Vitrellaceae</taxon>
        <taxon>Vitrella</taxon>
    </lineage>
</organism>
<dbReference type="Proteomes" id="UP000041254">
    <property type="component" value="Unassembled WGS sequence"/>
</dbReference>
<evidence type="ECO:0000313" key="1">
    <source>
        <dbReference type="EMBL" id="CEL92578.1"/>
    </source>
</evidence>
<dbReference type="InParanoid" id="A0A0G4EAV1"/>
<protein>
    <submittedName>
        <fullName evidence="1">Uncharacterized protein</fullName>
    </submittedName>
</protein>
<sequence length="135" mass="14183">MAGFEQAEKRLTNAWHSMNTEALLSELRRAQALISTHCDDELQSLLKASKLAKTIGAVHRTATSSQVQTLAGQILNFIRQQCPESREWLMTTASKSQSGLLTELFATTGSSSTAAAAAAAANQGNASTSAAAADS</sequence>
<dbReference type="VEuPathDB" id="CryptoDB:Vbra_6856"/>
<dbReference type="EMBL" id="CDMY01000091">
    <property type="protein sequence ID" value="CEL92578.1"/>
    <property type="molecule type" value="Genomic_DNA"/>
</dbReference>
<evidence type="ECO:0000313" key="2">
    <source>
        <dbReference type="Proteomes" id="UP000041254"/>
    </source>
</evidence>
<gene>
    <name evidence="1" type="ORF">Vbra_6856</name>
</gene>
<dbReference type="AlphaFoldDB" id="A0A0G4EAV1"/>
<proteinExistence type="predicted"/>
<name>A0A0G4EAV1_VITBC</name>
<reference evidence="1 2" key="1">
    <citation type="submission" date="2014-11" db="EMBL/GenBank/DDBJ databases">
        <authorList>
            <person name="Zhu J."/>
            <person name="Qi W."/>
            <person name="Song R."/>
        </authorList>
    </citation>
    <scope>NUCLEOTIDE SEQUENCE [LARGE SCALE GENOMIC DNA]</scope>
</reference>
<keyword evidence="2" id="KW-1185">Reference proteome</keyword>
<accession>A0A0G4EAV1</accession>